<gene>
    <name evidence="3" type="ORF">g.54881</name>
</gene>
<evidence type="ECO:0000259" key="2">
    <source>
        <dbReference type="Pfam" id="PF05225"/>
    </source>
</evidence>
<dbReference type="SUPFAM" id="SSF46689">
    <property type="entry name" value="Homeodomain-like"/>
    <property type="match status" value="1"/>
</dbReference>
<dbReference type="Gene3D" id="1.10.10.60">
    <property type="entry name" value="Homeodomain-like"/>
    <property type="match status" value="1"/>
</dbReference>
<dbReference type="GO" id="GO:0005634">
    <property type="term" value="C:nucleus"/>
    <property type="evidence" value="ECO:0007669"/>
    <property type="project" value="UniProtKB-SubCell"/>
</dbReference>
<feature type="non-terminal residue" evidence="3">
    <location>
        <position position="209"/>
    </location>
</feature>
<feature type="domain" description="HTH psq-type" evidence="2">
    <location>
        <begin position="10"/>
        <end position="46"/>
    </location>
</feature>
<evidence type="ECO:0000256" key="1">
    <source>
        <dbReference type="ARBA" id="ARBA00004123"/>
    </source>
</evidence>
<dbReference type="InterPro" id="IPR007889">
    <property type="entry name" value="HTH_Psq"/>
</dbReference>
<organism evidence="3">
    <name type="scientific">Graphocephala atropunctata</name>
    <dbReference type="NCBI Taxonomy" id="36148"/>
    <lineage>
        <taxon>Eukaryota</taxon>
        <taxon>Metazoa</taxon>
        <taxon>Ecdysozoa</taxon>
        <taxon>Arthropoda</taxon>
        <taxon>Hexapoda</taxon>
        <taxon>Insecta</taxon>
        <taxon>Pterygota</taxon>
        <taxon>Neoptera</taxon>
        <taxon>Paraneoptera</taxon>
        <taxon>Hemiptera</taxon>
        <taxon>Auchenorrhyncha</taxon>
        <taxon>Membracoidea</taxon>
        <taxon>Cicadellidae</taxon>
        <taxon>Cicadellinae</taxon>
        <taxon>Cicadellini</taxon>
        <taxon>Graphocephala</taxon>
    </lineage>
</organism>
<dbReference type="InterPro" id="IPR009057">
    <property type="entry name" value="Homeodomain-like_sf"/>
</dbReference>
<dbReference type="AlphaFoldDB" id="A0A1B6LHI0"/>
<sequence>MGKIRGNWNEASMKLAIDTVLSKEMTIRTASERFGVPRSSLGDRVKILSSGGETIPKPCCSDNKGVFKKTFSDEQEAMLYKHVKTLDSQMMPLSKTEFLKLAYDLAERLNICHRFNKDKRMAGKDFYYDFMNRHQDLSLRTPESTSLQRAAGFSKDRVDRFFDKLTELMDKYKFNASRIFNADETGVSVVHNNNLKVMSVKGKKQVGKL</sequence>
<dbReference type="GO" id="GO:0003677">
    <property type="term" value="F:DNA binding"/>
    <property type="evidence" value="ECO:0007669"/>
    <property type="project" value="InterPro"/>
</dbReference>
<dbReference type="EMBL" id="GEBQ01016933">
    <property type="protein sequence ID" value="JAT23044.1"/>
    <property type="molecule type" value="Transcribed_RNA"/>
</dbReference>
<dbReference type="Pfam" id="PF05225">
    <property type="entry name" value="HTH_psq"/>
    <property type="match status" value="1"/>
</dbReference>
<name>A0A1B6LHI0_9HEMI</name>
<protein>
    <recommendedName>
        <fullName evidence="2">HTH psq-type domain-containing protein</fullName>
    </recommendedName>
</protein>
<proteinExistence type="predicted"/>
<comment type="subcellular location">
    <subcellularLocation>
        <location evidence="1">Nucleus</location>
    </subcellularLocation>
</comment>
<accession>A0A1B6LHI0</accession>
<reference evidence="3" key="1">
    <citation type="submission" date="2015-11" db="EMBL/GenBank/DDBJ databases">
        <title>De novo transcriptome assembly of four potential Pierce s Disease insect vectors from Arizona vineyards.</title>
        <authorList>
            <person name="Tassone E.E."/>
        </authorList>
    </citation>
    <scope>NUCLEOTIDE SEQUENCE</scope>
</reference>
<evidence type="ECO:0000313" key="3">
    <source>
        <dbReference type="EMBL" id="JAT23044.1"/>
    </source>
</evidence>